<dbReference type="EMBL" id="KV744896">
    <property type="protein sequence ID" value="OCK82174.1"/>
    <property type="molecule type" value="Genomic_DNA"/>
</dbReference>
<dbReference type="AlphaFoldDB" id="A0A8E2JHH3"/>
<evidence type="ECO:0000313" key="2">
    <source>
        <dbReference type="Proteomes" id="UP000250266"/>
    </source>
</evidence>
<keyword evidence="2" id="KW-1185">Reference proteome</keyword>
<reference evidence="1 2" key="1">
    <citation type="journal article" date="2016" name="Nat. Commun.">
        <title>Ectomycorrhizal ecology is imprinted in the genome of the dominant symbiotic fungus Cenococcum geophilum.</title>
        <authorList>
            <consortium name="DOE Joint Genome Institute"/>
            <person name="Peter M."/>
            <person name="Kohler A."/>
            <person name="Ohm R.A."/>
            <person name="Kuo A."/>
            <person name="Krutzmann J."/>
            <person name="Morin E."/>
            <person name="Arend M."/>
            <person name="Barry K.W."/>
            <person name="Binder M."/>
            <person name="Choi C."/>
            <person name="Clum A."/>
            <person name="Copeland A."/>
            <person name="Grisel N."/>
            <person name="Haridas S."/>
            <person name="Kipfer T."/>
            <person name="LaButti K."/>
            <person name="Lindquist E."/>
            <person name="Lipzen A."/>
            <person name="Maire R."/>
            <person name="Meier B."/>
            <person name="Mihaltcheva S."/>
            <person name="Molinier V."/>
            <person name="Murat C."/>
            <person name="Poggeler S."/>
            <person name="Quandt C.A."/>
            <person name="Sperisen C."/>
            <person name="Tritt A."/>
            <person name="Tisserant E."/>
            <person name="Crous P.W."/>
            <person name="Henrissat B."/>
            <person name="Nehls U."/>
            <person name="Egli S."/>
            <person name="Spatafora J.W."/>
            <person name="Grigoriev I.V."/>
            <person name="Martin F.M."/>
        </authorList>
    </citation>
    <scope>NUCLEOTIDE SEQUENCE [LARGE SCALE GENOMIC DNA]</scope>
    <source>
        <strain evidence="1 2">CBS 459.81</strain>
    </source>
</reference>
<evidence type="ECO:0000313" key="1">
    <source>
        <dbReference type="EMBL" id="OCK82174.1"/>
    </source>
</evidence>
<name>A0A8E2JHH3_9PEZI</name>
<dbReference type="Proteomes" id="UP000250266">
    <property type="component" value="Unassembled WGS sequence"/>
</dbReference>
<organism evidence="1 2">
    <name type="scientific">Lepidopterella palustris CBS 459.81</name>
    <dbReference type="NCBI Taxonomy" id="1314670"/>
    <lineage>
        <taxon>Eukaryota</taxon>
        <taxon>Fungi</taxon>
        <taxon>Dikarya</taxon>
        <taxon>Ascomycota</taxon>
        <taxon>Pezizomycotina</taxon>
        <taxon>Dothideomycetes</taxon>
        <taxon>Pleosporomycetidae</taxon>
        <taxon>Mytilinidiales</taxon>
        <taxon>Argynnaceae</taxon>
        <taxon>Lepidopterella</taxon>
    </lineage>
</organism>
<protein>
    <submittedName>
        <fullName evidence="1">Uncharacterized protein</fullName>
    </submittedName>
</protein>
<sequence length="88" mass="10319">MSRRRGRLQSYRSRIRRICRIWVGTALYLDATAPLRSCHAVTIDRYRSRSRLAITKINQPHKRPVFCCEGQADGHIKASLRPRQRISE</sequence>
<accession>A0A8E2JHH3</accession>
<gene>
    <name evidence="1" type="ORF">K432DRAFT_231022</name>
</gene>
<proteinExistence type="predicted"/>